<dbReference type="Proteomes" id="UP000241436">
    <property type="component" value="Unassembled WGS sequence"/>
</dbReference>
<keyword evidence="10" id="KW-1185">Reference proteome</keyword>
<feature type="domain" description="SpoVT-AbrB" evidence="8">
    <location>
        <begin position="5"/>
        <end position="52"/>
    </location>
</feature>
<keyword evidence="3" id="KW-0677">Repeat</keyword>
<reference evidence="10" key="2">
    <citation type="journal article" date="2018" name="Environ. Microbiol.">
        <title>Bloom of a denitrifying methanotroph, 'Candidatus Methylomirabilis limnetica', in a deep stratified lake.</title>
        <authorList>
            <person name="Graf J.S."/>
            <person name="Mayr M.J."/>
            <person name="Marchant H.K."/>
            <person name="Tienken D."/>
            <person name="Hach P.F."/>
            <person name="Brand A."/>
            <person name="Schubert C.J."/>
            <person name="Kuypers M.M."/>
            <person name="Milucka J."/>
        </authorList>
    </citation>
    <scope>NUCLEOTIDE SEQUENCE [LARGE SCALE GENOMIC DNA]</scope>
    <source>
        <strain evidence="10">Zug</strain>
    </source>
</reference>
<dbReference type="Pfam" id="PF02381">
    <property type="entry name" value="MraZ"/>
    <property type="match status" value="2"/>
</dbReference>
<evidence type="ECO:0000256" key="6">
    <source>
        <dbReference type="ARBA" id="ARBA00023163"/>
    </source>
</evidence>
<dbReference type="NCBIfam" id="TIGR00242">
    <property type="entry name" value="division/cell wall cluster transcriptional repressor MraZ"/>
    <property type="match status" value="1"/>
</dbReference>
<protein>
    <recommendedName>
        <fullName evidence="1 7">Transcriptional regulator MraZ</fullName>
    </recommendedName>
</protein>
<dbReference type="InterPro" id="IPR038619">
    <property type="entry name" value="MraZ_sf"/>
</dbReference>
<evidence type="ECO:0000256" key="7">
    <source>
        <dbReference type="HAMAP-Rule" id="MF_01008"/>
    </source>
</evidence>
<keyword evidence="6 7" id="KW-0804">Transcription</keyword>
<dbReference type="GO" id="GO:0003700">
    <property type="term" value="F:DNA-binding transcription factor activity"/>
    <property type="evidence" value="ECO:0007669"/>
    <property type="project" value="UniProtKB-UniRule"/>
</dbReference>
<evidence type="ECO:0000256" key="1">
    <source>
        <dbReference type="ARBA" id="ARBA00013860"/>
    </source>
</evidence>
<dbReference type="GO" id="GO:0005737">
    <property type="term" value="C:cytoplasm"/>
    <property type="evidence" value="ECO:0007669"/>
    <property type="project" value="UniProtKB-UniRule"/>
</dbReference>
<dbReference type="OrthoDB" id="9807753at2"/>
<sequence length="149" mass="17401">MFRGSFEHAIDDKGRLSIPARYREILKRRRERELVLVDLLFDACIAAYPIKTWQQIEQNLLSKGNSDKKFREYARLISARAVESTVDSQGRILIPPQLREKADLRRDVVIVGVLDKIEIWNRDRWASFCAQERDPEDYASKLAELGIRV</sequence>
<dbReference type="SUPFAM" id="SSF89447">
    <property type="entry name" value="AbrB/MazE/MraZ-like"/>
    <property type="match status" value="1"/>
</dbReference>
<dbReference type="GO" id="GO:2000143">
    <property type="term" value="P:negative regulation of DNA-templated transcription initiation"/>
    <property type="evidence" value="ECO:0007669"/>
    <property type="project" value="TreeGrafter"/>
</dbReference>
<keyword evidence="4 7" id="KW-0805">Transcription regulation</keyword>
<evidence type="ECO:0000256" key="4">
    <source>
        <dbReference type="ARBA" id="ARBA00023015"/>
    </source>
</evidence>
<dbReference type="PANTHER" id="PTHR34701:SF1">
    <property type="entry name" value="TRANSCRIPTIONAL REGULATOR MRAZ"/>
    <property type="match status" value="1"/>
</dbReference>
<evidence type="ECO:0000259" key="8">
    <source>
        <dbReference type="PROSITE" id="PS51740"/>
    </source>
</evidence>
<dbReference type="InterPro" id="IPR007159">
    <property type="entry name" value="SpoVT-AbrB_dom"/>
</dbReference>
<name>A0A2T4TZ85_9BACT</name>
<dbReference type="RefSeq" id="WP_107561786.1">
    <property type="nucleotide sequence ID" value="NZ_NVQC01000016.1"/>
</dbReference>
<evidence type="ECO:0000313" key="9">
    <source>
        <dbReference type="EMBL" id="PTL36414.1"/>
    </source>
</evidence>
<evidence type="ECO:0000256" key="2">
    <source>
        <dbReference type="ARBA" id="ARBA00022490"/>
    </source>
</evidence>
<dbReference type="GO" id="GO:0000976">
    <property type="term" value="F:transcription cis-regulatory region binding"/>
    <property type="evidence" value="ECO:0007669"/>
    <property type="project" value="TreeGrafter"/>
</dbReference>
<proteinExistence type="inferred from homology"/>
<comment type="similarity">
    <text evidence="7">Belongs to the MraZ family.</text>
</comment>
<evidence type="ECO:0000256" key="5">
    <source>
        <dbReference type="ARBA" id="ARBA00023125"/>
    </source>
</evidence>
<dbReference type="InterPro" id="IPR003444">
    <property type="entry name" value="MraZ"/>
</dbReference>
<dbReference type="InterPro" id="IPR020603">
    <property type="entry name" value="MraZ_dom"/>
</dbReference>
<evidence type="ECO:0000256" key="3">
    <source>
        <dbReference type="ARBA" id="ARBA00022737"/>
    </source>
</evidence>
<dbReference type="InterPro" id="IPR035644">
    <property type="entry name" value="MraZ_C"/>
</dbReference>
<dbReference type="PROSITE" id="PS51740">
    <property type="entry name" value="SPOVT_ABRB"/>
    <property type="match status" value="2"/>
</dbReference>
<dbReference type="CDD" id="cd16321">
    <property type="entry name" value="MraZ_C"/>
    <property type="match status" value="1"/>
</dbReference>
<evidence type="ECO:0000313" key="10">
    <source>
        <dbReference type="Proteomes" id="UP000241436"/>
    </source>
</evidence>
<accession>A0A2T4TZ85</accession>
<dbReference type="HAMAP" id="MF_01008">
    <property type="entry name" value="MraZ"/>
    <property type="match status" value="1"/>
</dbReference>
<dbReference type="Gene3D" id="3.40.1550.20">
    <property type="entry name" value="Transcriptional regulator MraZ domain"/>
    <property type="match status" value="1"/>
</dbReference>
<dbReference type="GO" id="GO:0009295">
    <property type="term" value="C:nucleoid"/>
    <property type="evidence" value="ECO:0007669"/>
    <property type="project" value="UniProtKB-SubCell"/>
</dbReference>
<comment type="subcellular location">
    <subcellularLocation>
        <location evidence="7">Cytoplasm</location>
        <location evidence="7">Nucleoid</location>
    </subcellularLocation>
</comment>
<keyword evidence="2 7" id="KW-0963">Cytoplasm</keyword>
<dbReference type="CDD" id="cd16320">
    <property type="entry name" value="MraZ_N"/>
    <property type="match status" value="1"/>
</dbReference>
<dbReference type="EMBL" id="NVQC01000016">
    <property type="protein sequence ID" value="PTL36414.1"/>
    <property type="molecule type" value="Genomic_DNA"/>
</dbReference>
<dbReference type="InterPro" id="IPR035642">
    <property type="entry name" value="MraZ_N"/>
</dbReference>
<feature type="domain" description="SpoVT-AbrB" evidence="8">
    <location>
        <begin position="81"/>
        <end position="124"/>
    </location>
</feature>
<dbReference type="AlphaFoldDB" id="A0A2T4TZ85"/>
<comment type="subunit">
    <text evidence="7">Forms oligomers.</text>
</comment>
<comment type="caution">
    <text evidence="9">The sequence shown here is derived from an EMBL/GenBank/DDBJ whole genome shotgun (WGS) entry which is preliminary data.</text>
</comment>
<organism evidence="9 10">
    <name type="scientific">Candidatus Methylomirabilis limnetica</name>
    <dbReference type="NCBI Taxonomy" id="2033718"/>
    <lineage>
        <taxon>Bacteria</taxon>
        <taxon>Candidatus Methylomirabilota</taxon>
        <taxon>Candidatus Methylomirabilia</taxon>
        <taxon>Candidatus Methylomirabilales</taxon>
        <taxon>Candidatus Methylomirabilaceae</taxon>
        <taxon>Candidatus Methylomirabilis</taxon>
    </lineage>
</organism>
<dbReference type="InterPro" id="IPR037914">
    <property type="entry name" value="SpoVT-AbrB_sf"/>
</dbReference>
<dbReference type="PANTHER" id="PTHR34701">
    <property type="entry name" value="TRANSCRIPTIONAL REGULATOR MRAZ"/>
    <property type="match status" value="1"/>
</dbReference>
<reference evidence="9 10" key="1">
    <citation type="submission" date="2017-09" db="EMBL/GenBank/DDBJ databases">
        <title>Bloom of a denitrifying methanotroph, Candidatus Methylomirabilis limnetica, in a deep stratified lake.</title>
        <authorList>
            <person name="Graf J.S."/>
            <person name="Marchant H.K."/>
            <person name="Tienken D."/>
            <person name="Hach P.F."/>
            <person name="Brand A."/>
            <person name="Schubert C.J."/>
            <person name="Kuypers M.M."/>
            <person name="Milucka J."/>
        </authorList>
    </citation>
    <scope>NUCLEOTIDE SEQUENCE [LARGE SCALE GENOMIC DNA]</scope>
    <source>
        <strain evidence="9 10">Zug</strain>
    </source>
</reference>
<gene>
    <name evidence="7 9" type="primary">mraZ</name>
    <name evidence="9" type="ORF">CLG94_05130</name>
</gene>
<keyword evidence="5 7" id="KW-0238">DNA-binding</keyword>